<reference evidence="3" key="1">
    <citation type="submission" date="2021-01" db="EMBL/GenBank/DDBJ databases">
        <title>Whole genome shotgun sequence of Rhizocola hellebori NBRC 109834.</title>
        <authorList>
            <person name="Komaki H."/>
            <person name="Tamura T."/>
        </authorList>
    </citation>
    <scope>NUCLEOTIDE SEQUENCE</scope>
    <source>
        <strain evidence="3">NBRC 109834</strain>
    </source>
</reference>
<keyword evidence="4" id="KW-1185">Reference proteome</keyword>
<keyword evidence="1" id="KW-1133">Transmembrane helix</keyword>
<gene>
    <name evidence="3" type="ORF">Rhe02_44110</name>
</gene>
<feature type="transmembrane region" description="Helical" evidence="1">
    <location>
        <begin position="35"/>
        <end position="62"/>
    </location>
</feature>
<protein>
    <recommendedName>
        <fullName evidence="2">YcxB-like C-terminal domain-containing protein</fullName>
    </recommendedName>
</protein>
<proteinExistence type="predicted"/>
<feature type="domain" description="YcxB-like C-terminal" evidence="2">
    <location>
        <begin position="84"/>
        <end position="143"/>
    </location>
</feature>
<evidence type="ECO:0000256" key="1">
    <source>
        <dbReference type="SAM" id="Phobius"/>
    </source>
</evidence>
<keyword evidence="1" id="KW-0472">Membrane</keyword>
<organism evidence="3 4">
    <name type="scientific">Rhizocola hellebori</name>
    <dbReference type="NCBI Taxonomy" id="1392758"/>
    <lineage>
        <taxon>Bacteria</taxon>
        <taxon>Bacillati</taxon>
        <taxon>Actinomycetota</taxon>
        <taxon>Actinomycetes</taxon>
        <taxon>Micromonosporales</taxon>
        <taxon>Micromonosporaceae</taxon>
        <taxon>Rhizocola</taxon>
    </lineage>
</organism>
<evidence type="ECO:0000313" key="3">
    <source>
        <dbReference type="EMBL" id="GIH06344.1"/>
    </source>
</evidence>
<dbReference type="AlphaFoldDB" id="A0A8J3Q953"/>
<dbReference type="EMBL" id="BONY01000026">
    <property type="protein sequence ID" value="GIH06344.1"/>
    <property type="molecule type" value="Genomic_DNA"/>
</dbReference>
<comment type="caution">
    <text evidence="3">The sequence shown here is derived from an EMBL/GenBank/DDBJ whole genome shotgun (WGS) entry which is preliminary data.</text>
</comment>
<sequence length="151" mass="16894">MEVSVRQTIDRAYVARAVKATLGWKYWMFRLGGPLIVVLSVFPSLSAGDLIPVVFGVLAFFIPEIMMWGTMRQAKGDPETRLRLTDQGLSADVSGASATYEWKAFRTARETRDFWLLRRHGGVSIPVPKAPVSSEQADQIRAVLRENGLLR</sequence>
<dbReference type="InterPro" id="IPR025588">
    <property type="entry name" value="YcxB-like_C"/>
</dbReference>
<evidence type="ECO:0000259" key="2">
    <source>
        <dbReference type="Pfam" id="PF14317"/>
    </source>
</evidence>
<name>A0A8J3Q953_9ACTN</name>
<accession>A0A8J3Q953</accession>
<evidence type="ECO:0000313" key="4">
    <source>
        <dbReference type="Proteomes" id="UP000612899"/>
    </source>
</evidence>
<keyword evidence="1" id="KW-0812">Transmembrane</keyword>
<dbReference type="Proteomes" id="UP000612899">
    <property type="component" value="Unassembled WGS sequence"/>
</dbReference>
<dbReference type="Pfam" id="PF14317">
    <property type="entry name" value="YcxB"/>
    <property type="match status" value="1"/>
</dbReference>